<evidence type="ECO:0000256" key="7">
    <source>
        <dbReference type="ARBA" id="ARBA00022741"/>
    </source>
</evidence>
<keyword evidence="12 14" id="KW-0961">Cell wall biogenesis/degradation</keyword>
<reference evidence="18" key="1">
    <citation type="submission" date="2020-10" db="EMBL/GenBank/DDBJ databases">
        <authorList>
            <person name="Gilroy R."/>
        </authorList>
    </citation>
    <scope>NUCLEOTIDE SEQUENCE</scope>
    <source>
        <strain evidence="18">CHK186-9395</strain>
    </source>
</reference>
<dbReference type="GO" id="GO:0009252">
    <property type="term" value="P:peptidoglycan biosynthetic process"/>
    <property type="evidence" value="ECO:0007669"/>
    <property type="project" value="UniProtKB-UniRule"/>
</dbReference>
<sequence>MNCYHFIGVGGISMSALALELKRAGFSVQGSDLKPTEITRKLESAGIKVFYGHKASNVNENCTVIVTNAISEDNPELIEAKLLNLKILTRGELLGEVSKRFKNVIAISGAHGKTTTTAMLAEIFIAANKNPTVHIGGESKSFNSNLRLGEKKYFICEACEYKNSFLNLKANVGVILNIEPEHLDFFKNYKNVVRSFEKFQKNCKKCVKIDKKHFIAYTNNFYVQAKNVTHLKKGKYGYDLFAKNAYLGKIYLNAIGKHNVLNSLAAICVALLYKIDYSTICHALFSYKGVKRRYEIISEHPNLIVCDYAHHPTEIKKIILSTRKFCKNKIIVAFQPHTYSRTKTLFKEFISALNLADEIHIIKTYSAREKYDASGSAERLASSLNANYYGGMKSAYNAISKRLKSDNTLLILGAGNIDELAEMFREK</sequence>
<evidence type="ECO:0000256" key="9">
    <source>
        <dbReference type="ARBA" id="ARBA00022960"/>
    </source>
</evidence>
<evidence type="ECO:0000313" key="18">
    <source>
        <dbReference type="EMBL" id="HIV01561.1"/>
    </source>
</evidence>
<dbReference type="SUPFAM" id="SSF51984">
    <property type="entry name" value="MurCD N-terminal domain"/>
    <property type="match status" value="1"/>
</dbReference>
<dbReference type="PANTHER" id="PTHR43445:SF3">
    <property type="entry name" value="UDP-N-ACETYLMURAMATE--L-ALANINE LIGASE"/>
    <property type="match status" value="1"/>
</dbReference>
<evidence type="ECO:0000256" key="10">
    <source>
        <dbReference type="ARBA" id="ARBA00022984"/>
    </source>
</evidence>
<keyword evidence="10 14" id="KW-0573">Peptidoglycan synthesis</keyword>
<dbReference type="GO" id="GO:0008763">
    <property type="term" value="F:UDP-N-acetylmuramate-L-alanine ligase activity"/>
    <property type="evidence" value="ECO:0007669"/>
    <property type="project" value="UniProtKB-UniRule"/>
</dbReference>
<dbReference type="InterPro" id="IPR005758">
    <property type="entry name" value="UDP-N-AcMur_Ala_ligase_MurC"/>
</dbReference>
<gene>
    <name evidence="14 18" type="primary">murC</name>
    <name evidence="18" type="ORF">IAA62_03300</name>
</gene>
<comment type="similarity">
    <text evidence="14">Belongs to the MurCDEF family.</text>
</comment>
<keyword evidence="11 14" id="KW-0131">Cell cycle</keyword>
<feature type="domain" description="Mur ligase N-terminal catalytic" evidence="15">
    <location>
        <begin position="4"/>
        <end position="101"/>
    </location>
</feature>
<feature type="binding site" evidence="14">
    <location>
        <begin position="109"/>
        <end position="115"/>
    </location>
    <ligand>
        <name>ATP</name>
        <dbReference type="ChEBI" id="CHEBI:30616"/>
    </ligand>
</feature>
<evidence type="ECO:0000256" key="6">
    <source>
        <dbReference type="ARBA" id="ARBA00022618"/>
    </source>
</evidence>
<dbReference type="InterPro" id="IPR050061">
    <property type="entry name" value="MurCDEF_pg_biosynth"/>
</dbReference>
<evidence type="ECO:0000256" key="5">
    <source>
        <dbReference type="ARBA" id="ARBA00022598"/>
    </source>
</evidence>
<dbReference type="GO" id="GO:0005737">
    <property type="term" value="C:cytoplasm"/>
    <property type="evidence" value="ECO:0007669"/>
    <property type="project" value="UniProtKB-SubCell"/>
</dbReference>
<dbReference type="Pfam" id="PF02875">
    <property type="entry name" value="Mur_ligase_C"/>
    <property type="match status" value="1"/>
</dbReference>
<evidence type="ECO:0000256" key="1">
    <source>
        <dbReference type="ARBA" id="ARBA00004496"/>
    </source>
</evidence>
<evidence type="ECO:0000313" key="19">
    <source>
        <dbReference type="Proteomes" id="UP000886861"/>
    </source>
</evidence>
<name>A0A9D1NFF0_9FIRM</name>
<protein>
    <recommendedName>
        <fullName evidence="3 14">UDP-N-acetylmuramate--L-alanine ligase</fullName>
        <ecNumber evidence="3 14">6.3.2.8</ecNumber>
    </recommendedName>
    <alternativeName>
        <fullName evidence="14">UDP-N-acetylmuramoyl-L-alanine synthetase</fullName>
    </alternativeName>
</protein>
<evidence type="ECO:0000256" key="14">
    <source>
        <dbReference type="HAMAP-Rule" id="MF_00046"/>
    </source>
</evidence>
<evidence type="ECO:0000256" key="12">
    <source>
        <dbReference type="ARBA" id="ARBA00023316"/>
    </source>
</evidence>
<feature type="domain" description="Mur ligase central" evidence="17">
    <location>
        <begin position="107"/>
        <end position="270"/>
    </location>
</feature>
<dbReference type="GO" id="GO:0008360">
    <property type="term" value="P:regulation of cell shape"/>
    <property type="evidence" value="ECO:0007669"/>
    <property type="project" value="UniProtKB-KW"/>
</dbReference>
<evidence type="ECO:0000256" key="2">
    <source>
        <dbReference type="ARBA" id="ARBA00004752"/>
    </source>
</evidence>
<dbReference type="InterPro" id="IPR004101">
    <property type="entry name" value="Mur_ligase_C"/>
</dbReference>
<dbReference type="EC" id="6.3.2.8" evidence="3 14"/>
<comment type="pathway">
    <text evidence="2 14">Cell wall biogenesis; peptidoglycan biosynthesis.</text>
</comment>
<proteinExistence type="inferred from homology"/>
<dbReference type="InterPro" id="IPR036565">
    <property type="entry name" value="Mur-like_cat_sf"/>
</dbReference>
<dbReference type="EMBL" id="DVOJ01000012">
    <property type="protein sequence ID" value="HIV01561.1"/>
    <property type="molecule type" value="Genomic_DNA"/>
</dbReference>
<dbReference type="NCBIfam" id="TIGR01082">
    <property type="entry name" value="murC"/>
    <property type="match status" value="1"/>
</dbReference>
<keyword evidence="7 14" id="KW-0547">Nucleotide-binding</keyword>
<evidence type="ECO:0000259" key="16">
    <source>
        <dbReference type="Pfam" id="PF02875"/>
    </source>
</evidence>
<dbReference type="PANTHER" id="PTHR43445">
    <property type="entry name" value="UDP-N-ACETYLMURAMATE--L-ALANINE LIGASE-RELATED"/>
    <property type="match status" value="1"/>
</dbReference>
<dbReference type="Proteomes" id="UP000886861">
    <property type="component" value="Unassembled WGS sequence"/>
</dbReference>
<keyword evidence="5 14" id="KW-0436">Ligase</keyword>
<evidence type="ECO:0000256" key="11">
    <source>
        <dbReference type="ARBA" id="ARBA00023306"/>
    </source>
</evidence>
<keyword evidence="6 14" id="KW-0132">Cell division</keyword>
<feature type="domain" description="Mur ligase C-terminal" evidence="16">
    <location>
        <begin position="292"/>
        <end position="415"/>
    </location>
</feature>
<dbReference type="Gene3D" id="3.40.50.720">
    <property type="entry name" value="NAD(P)-binding Rossmann-like Domain"/>
    <property type="match status" value="1"/>
</dbReference>
<keyword evidence="4 14" id="KW-0963">Cytoplasm</keyword>
<dbReference type="InterPro" id="IPR000713">
    <property type="entry name" value="Mur_ligase_N"/>
</dbReference>
<dbReference type="HAMAP" id="MF_00046">
    <property type="entry name" value="MurC"/>
    <property type="match status" value="1"/>
</dbReference>
<dbReference type="GO" id="GO:0071555">
    <property type="term" value="P:cell wall organization"/>
    <property type="evidence" value="ECO:0007669"/>
    <property type="project" value="UniProtKB-KW"/>
</dbReference>
<comment type="subcellular location">
    <subcellularLocation>
        <location evidence="1 14">Cytoplasm</location>
    </subcellularLocation>
</comment>
<evidence type="ECO:0000256" key="8">
    <source>
        <dbReference type="ARBA" id="ARBA00022840"/>
    </source>
</evidence>
<dbReference type="Gene3D" id="3.90.190.20">
    <property type="entry name" value="Mur ligase, C-terminal domain"/>
    <property type="match status" value="1"/>
</dbReference>
<dbReference type="SUPFAM" id="SSF53244">
    <property type="entry name" value="MurD-like peptide ligases, peptide-binding domain"/>
    <property type="match status" value="1"/>
</dbReference>
<keyword evidence="9 14" id="KW-0133">Cell shape</keyword>
<dbReference type="InterPro" id="IPR013221">
    <property type="entry name" value="Mur_ligase_cen"/>
</dbReference>
<organism evidence="18 19">
    <name type="scientific">Candidatus Caccopulliclostridium gallistercoris</name>
    <dbReference type="NCBI Taxonomy" id="2840719"/>
    <lineage>
        <taxon>Bacteria</taxon>
        <taxon>Bacillati</taxon>
        <taxon>Bacillota</taxon>
        <taxon>Clostridia</taxon>
        <taxon>Candidatus Caccopulliclostridium</taxon>
    </lineage>
</organism>
<dbReference type="Pfam" id="PF01225">
    <property type="entry name" value="Mur_ligase"/>
    <property type="match status" value="1"/>
</dbReference>
<evidence type="ECO:0000259" key="15">
    <source>
        <dbReference type="Pfam" id="PF01225"/>
    </source>
</evidence>
<evidence type="ECO:0000256" key="4">
    <source>
        <dbReference type="ARBA" id="ARBA00022490"/>
    </source>
</evidence>
<evidence type="ECO:0000256" key="3">
    <source>
        <dbReference type="ARBA" id="ARBA00012211"/>
    </source>
</evidence>
<comment type="caution">
    <text evidence="18">The sequence shown here is derived from an EMBL/GenBank/DDBJ whole genome shotgun (WGS) entry which is preliminary data.</text>
</comment>
<accession>A0A9D1NFF0</accession>
<dbReference type="AlphaFoldDB" id="A0A9D1NFF0"/>
<comment type="catalytic activity">
    <reaction evidence="13 14">
        <text>UDP-N-acetyl-alpha-D-muramate + L-alanine + ATP = UDP-N-acetyl-alpha-D-muramoyl-L-alanine + ADP + phosphate + H(+)</text>
        <dbReference type="Rhea" id="RHEA:23372"/>
        <dbReference type="ChEBI" id="CHEBI:15378"/>
        <dbReference type="ChEBI" id="CHEBI:30616"/>
        <dbReference type="ChEBI" id="CHEBI:43474"/>
        <dbReference type="ChEBI" id="CHEBI:57972"/>
        <dbReference type="ChEBI" id="CHEBI:70757"/>
        <dbReference type="ChEBI" id="CHEBI:83898"/>
        <dbReference type="ChEBI" id="CHEBI:456216"/>
        <dbReference type="EC" id="6.3.2.8"/>
    </reaction>
</comment>
<evidence type="ECO:0000259" key="17">
    <source>
        <dbReference type="Pfam" id="PF08245"/>
    </source>
</evidence>
<evidence type="ECO:0000256" key="13">
    <source>
        <dbReference type="ARBA" id="ARBA00047833"/>
    </source>
</evidence>
<dbReference type="GO" id="GO:0005524">
    <property type="term" value="F:ATP binding"/>
    <property type="evidence" value="ECO:0007669"/>
    <property type="project" value="UniProtKB-UniRule"/>
</dbReference>
<dbReference type="Pfam" id="PF08245">
    <property type="entry name" value="Mur_ligase_M"/>
    <property type="match status" value="1"/>
</dbReference>
<comment type="function">
    <text evidence="14">Cell wall formation.</text>
</comment>
<reference evidence="18" key="2">
    <citation type="journal article" date="2021" name="PeerJ">
        <title>Extensive microbial diversity within the chicken gut microbiome revealed by metagenomics and culture.</title>
        <authorList>
            <person name="Gilroy R."/>
            <person name="Ravi A."/>
            <person name="Getino M."/>
            <person name="Pursley I."/>
            <person name="Horton D.L."/>
            <person name="Alikhan N.F."/>
            <person name="Baker D."/>
            <person name="Gharbi K."/>
            <person name="Hall N."/>
            <person name="Watson M."/>
            <person name="Adriaenssens E.M."/>
            <person name="Foster-Nyarko E."/>
            <person name="Jarju S."/>
            <person name="Secka A."/>
            <person name="Antonio M."/>
            <person name="Oren A."/>
            <person name="Chaudhuri R.R."/>
            <person name="La Ragione R."/>
            <person name="Hildebrand F."/>
            <person name="Pallen M.J."/>
        </authorList>
    </citation>
    <scope>NUCLEOTIDE SEQUENCE</scope>
    <source>
        <strain evidence="18">CHK186-9395</strain>
    </source>
</reference>
<keyword evidence="8 14" id="KW-0067">ATP-binding</keyword>
<dbReference type="Gene3D" id="3.40.1190.10">
    <property type="entry name" value="Mur-like, catalytic domain"/>
    <property type="match status" value="1"/>
</dbReference>
<dbReference type="GO" id="GO:0051301">
    <property type="term" value="P:cell division"/>
    <property type="evidence" value="ECO:0007669"/>
    <property type="project" value="UniProtKB-KW"/>
</dbReference>
<dbReference type="InterPro" id="IPR036615">
    <property type="entry name" value="Mur_ligase_C_dom_sf"/>
</dbReference>
<dbReference type="SUPFAM" id="SSF53623">
    <property type="entry name" value="MurD-like peptide ligases, catalytic domain"/>
    <property type="match status" value="1"/>
</dbReference>